<dbReference type="EMBL" id="BGZK01000830">
    <property type="protein sequence ID" value="GBP62044.1"/>
    <property type="molecule type" value="Genomic_DNA"/>
</dbReference>
<keyword evidence="3" id="KW-1185">Reference proteome</keyword>
<dbReference type="AlphaFoldDB" id="A0A4C1XHS9"/>
<feature type="compositionally biased region" description="Basic and acidic residues" evidence="1">
    <location>
        <begin position="82"/>
        <end position="93"/>
    </location>
</feature>
<evidence type="ECO:0000313" key="2">
    <source>
        <dbReference type="EMBL" id="GBP62044.1"/>
    </source>
</evidence>
<sequence>MRDNRLRRYGHVTHRKEDHMIKLSWLQKKGKRSGGHPPIIQMRTASRDMFKIGITPGMTQNWSEYKQRYRPTLSPGLTFSYHDLESSPEDLLKNPRNATPPRDTRTDTNRPPTTLRRAAGERARALTPLMAASQLDDTYCRC</sequence>
<dbReference type="Proteomes" id="UP000299102">
    <property type="component" value="Unassembled WGS sequence"/>
</dbReference>
<reference evidence="2 3" key="1">
    <citation type="journal article" date="2019" name="Commun. Biol.">
        <title>The bagworm genome reveals a unique fibroin gene that provides high tensile strength.</title>
        <authorList>
            <person name="Kono N."/>
            <person name="Nakamura H."/>
            <person name="Ohtoshi R."/>
            <person name="Tomita M."/>
            <person name="Numata K."/>
            <person name="Arakawa K."/>
        </authorList>
    </citation>
    <scope>NUCLEOTIDE SEQUENCE [LARGE SCALE GENOMIC DNA]</scope>
</reference>
<feature type="region of interest" description="Disordered" evidence="1">
    <location>
        <begin position="80"/>
        <end position="116"/>
    </location>
</feature>
<protein>
    <submittedName>
        <fullName evidence="2">Uncharacterized protein</fullName>
    </submittedName>
</protein>
<name>A0A4C1XHS9_EUMVA</name>
<evidence type="ECO:0000313" key="3">
    <source>
        <dbReference type="Proteomes" id="UP000299102"/>
    </source>
</evidence>
<comment type="caution">
    <text evidence="2">The sequence shown here is derived from an EMBL/GenBank/DDBJ whole genome shotgun (WGS) entry which is preliminary data.</text>
</comment>
<evidence type="ECO:0000256" key="1">
    <source>
        <dbReference type="SAM" id="MobiDB-lite"/>
    </source>
</evidence>
<accession>A0A4C1XHS9</accession>
<organism evidence="2 3">
    <name type="scientific">Eumeta variegata</name>
    <name type="common">Bagworm moth</name>
    <name type="synonym">Eumeta japonica</name>
    <dbReference type="NCBI Taxonomy" id="151549"/>
    <lineage>
        <taxon>Eukaryota</taxon>
        <taxon>Metazoa</taxon>
        <taxon>Ecdysozoa</taxon>
        <taxon>Arthropoda</taxon>
        <taxon>Hexapoda</taxon>
        <taxon>Insecta</taxon>
        <taxon>Pterygota</taxon>
        <taxon>Neoptera</taxon>
        <taxon>Endopterygota</taxon>
        <taxon>Lepidoptera</taxon>
        <taxon>Glossata</taxon>
        <taxon>Ditrysia</taxon>
        <taxon>Tineoidea</taxon>
        <taxon>Psychidae</taxon>
        <taxon>Oiketicinae</taxon>
        <taxon>Eumeta</taxon>
    </lineage>
</organism>
<gene>
    <name evidence="2" type="ORF">EVAR_54069_1</name>
</gene>
<proteinExistence type="predicted"/>